<sequence length="510" mass="53885">MGPAGPAGPAGPPGPQGPAGPQGPGGPAGPPGPQGPAGPQGSPGNDGGPGPQGPPGPSGPPGTPGVCPNECSGPECDFGKIGVMHECKESGGHPVGGKITGNIMTLDSTPVKKFLVKYIVAKGDDVTGIKTDSNGQATTSLMVTGESGQMRSLDNGDSGFVCTEPVMLSNDFFIGCTVDLTLISGFNAGSSVDFKIVVPLEFESDSAGAYVGMVEIDGGPTCSVFVPTGENPLSFQCAGLPPPVVCKASTVCDGNTYNANEVHIEFSDKGEGTVGVTVSKNPDSNPFVLEGICFKDPDYNNQLLNGVEVKNLVVPQKNYDKASPGDCTHLYGHGKIYNPCICTTGFYEDEDDDKCGNFKLKADCYRSRDFDKMDNYDHKKCKDVKASDEWPKWADAWDLCVVTQTDQVSHGDIVSEFSFDLLNISLEDLVDVSAYVRTEKGGSTYDGKDCTLIKCGDGTQPHAVKKHKMKMLWKAKNHQMKWKMGGVGKLGGWDKFFGKWDDSSKAGWWP</sequence>
<dbReference type="EMBL" id="CDMZ01003023">
    <property type="protein sequence ID" value="CEM44820.1"/>
    <property type="molecule type" value="Genomic_DNA"/>
</dbReference>
<protein>
    <submittedName>
        <fullName evidence="2">Uncharacterized protein</fullName>
    </submittedName>
</protein>
<proteinExistence type="predicted"/>
<dbReference type="VEuPathDB" id="CryptoDB:Cvel_28635"/>
<dbReference type="PANTHER" id="PTHR24637">
    <property type="entry name" value="COLLAGEN"/>
    <property type="match status" value="1"/>
</dbReference>
<feature type="compositionally biased region" description="Pro residues" evidence="1">
    <location>
        <begin position="9"/>
        <end position="18"/>
    </location>
</feature>
<dbReference type="PANTHER" id="PTHR24637:SF428">
    <property type="entry name" value="SCAVENGER RECEPTOR CLASS A MEMBER 3"/>
    <property type="match status" value="1"/>
</dbReference>
<evidence type="ECO:0000256" key="1">
    <source>
        <dbReference type="SAM" id="MobiDB-lite"/>
    </source>
</evidence>
<feature type="compositionally biased region" description="Pro residues" evidence="1">
    <location>
        <begin position="27"/>
        <end position="36"/>
    </location>
</feature>
<organism evidence="2">
    <name type="scientific">Chromera velia CCMP2878</name>
    <dbReference type="NCBI Taxonomy" id="1169474"/>
    <lineage>
        <taxon>Eukaryota</taxon>
        <taxon>Sar</taxon>
        <taxon>Alveolata</taxon>
        <taxon>Colpodellida</taxon>
        <taxon>Chromeraceae</taxon>
        <taxon>Chromera</taxon>
    </lineage>
</organism>
<gene>
    <name evidence="2" type="ORF">Cvel_28635</name>
</gene>
<feature type="compositionally biased region" description="Pro residues" evidence="1">
    <location>
        <begin position="51"/>
        <end position="63"/>
    </location>
</feature>
<dbReference type="AlphaFoldDB" id="A0A0G4HKH6"/>
<name>A0A0G4HKH6_9ALVE</name>
<feature type="region of interest" description="Disordered" evidence="1">
    <location>
        <begin position="1"/>
        <end position="66"/>
    </location>
</feature>
<accession>A0A0G4HKH6</accession>
<reference evidence="2" key="1">
    <citation type="submission" date="2014-11" db="EMBL/GenBank/DDBJ databases">
        <authorList>
            <person name="Otto D Thomas"/>
            <person name="Naeem Raeece"/>
        </authorList>
    </citation>
    <scope>NUCLEOTIDE SEQUENCE</scope>
</reference>
<evidence type="ECO:0000313" key="2">
    <source>
        <dbReference type="EMBL" id="CEM44820.1"/>
    </source>
</evidence>